<evidence type="ECO:0000256" key="3">
    <source>
        <dbReference type="ARBA" id="ARBA00022553"/>
    </source>
</evidence>
<dbReference type="Gene3D" id="1.10.287.130">
    <property type="match status" value="1"/>
</dbReference>
<evidence type="ECO:0000256" key="1">
    <source>
        <dbReference type="ARBA" id="ARBA00000085"/>
    </source>
</evidence>
<protein>
    <recommendedName>
        <fullName evidence="2">histidine kinase</fullName>
        <ecNumber evidence="2">2.7.13.3</ecNumber>
    </recommendedName>
</protein>
<feature type="domain" description="Histidine kinase" evidence="9">
    <location>
        <begin position="130"/>
        <end position="347"/>
    </location>
</feature>
<dbReference type="SMART" id="SM00388">
    <property type="entry name" value="HisKA"/>
    <property type="match status" value="1"/>
</dbReference>
<evidence type="ECO:0000259" key="9">
    <source>
        <dbReference type="PROSITE" id="PS50109"/>
    </source>
</evidence>
<evidence type="ECO:0000313" key="10">
    <source>
        <dbReference type="EMBL" id="SDL91780.1"/>
    </source>
</evidence>
<evidence type="ECO:0000256" key="7">
    <source>
        <dbReference type="ARBA" id="ARBA00022840"/>
    </source>
</evidence>
<dbReference type="InterPro" id="IPR036890">
    <property type="entry name" value="HATPase_C_sf"/>
</dbReference>
<proteinExistence type="predicted"/>
<gene>
    <name evidence="10" type="ORF">SAMN04488568_10346</name>
</gene>
<dbReference type="EC" id="2.7.13.3" evidence="2"/>
<evidence type="ECO:0000256" key="2">
    <source>
        <dbReference type="ARBA" id="ARBA00012438"/>
    </source>
</evidence>
<dbReference type="InterPro" id="IPR003594">
    <property type="entry name" value="HATPase_dom"/>
</dbReference>
<dbReference type="AlphaFoldDB" id="A0A1G9NZG2"/>
<dbReference type="RefSeq" id="WP_091767098.1">
    <property type="nucleotide sequence ID" value="NZ_FNHG01000003.1"/>
</dbReference>
<keyword evidence="11" id="KW-1185">Reference proteome</keyword>
<dbReference type="Pfam" id="PF00512">
    <property type="entry name" value="HisKA"/>
    <property type="match status" value="1"/>
</dbReference>
<dbReference type="PROSITE" id="PS50109">
    <property type="entry name" value="HIS_KIN"/>
    <property type="match status" value="1"/>
</dbReference>
<comment type="catalytic activity">
    <reaction evidence="1">
        <text>ATP + protein L-histidine = ADP + protein N-phospho-L-histidine.</text>
        <dbReference type="EC" id="2.7.13.3"/>
    </reaction>
</comment>
<name>A0A1G9NZG2_9PROT</name>
<keyword evidence="4" id="KW-0808">Transferase</keyword>
<keyword evidence="7" id="KW-0067">ATP-binding</keyword>
<evidence type="ECO:0000313" key="11">
    <source>
        <dbReference type="Proteomes" id="UP000199759"/>
    </source>
</evidence>
<dbReference type="GO" id="GO:0000155">
    <property type="term" value="F:phosphorelay sensor kinase activity"/>
    <property type="evidence" value="ECO:0007669"/>
    <property type="project" value="InterPro"/>
</dbReference>
<keyword evidence="6 10" id="KW-0418">Kinase</keyword>
<dbReference type="CDD" id="cd00082">
    <property type="entry name" value="HisKA"/>
    <property type="match status" value="1"/>
</dbReference>
<dbReference type="SMART" id="SM00387">
    <property type="entry name" value="HATPase_c"/>
    <property type="match status" value="1"/>
</dbReference>
<accession>A0A1G9NZG2</accession>
<dbReference type="InterPro" id="IPR004358">
    <property type="entry name" value="Sig_transdc_His_kin-like_C"/>
</dbReference>
<keyword evidence="8" id="KW-0902">Two-component regulatory system</keyword>
<dbReference type="EMBL" id="FNHG01000003">
    <property type="protein sequence ID" value="SDL91780.1"/>
    <property type="molecule type" value="Genomic_DNA"/>
</dbReference>
<dbReference type="PANTHER" id="PTHR43065">
    <property type="entry name" value="SENSOR HISTIDINE KINASE"/>
    <property type="match status" value="1"/>
</dbReference>
<dbReference type="STRING" id="144026.SAMN04488568_10346"/>
<dbReference type="PRINTS" id="PR00344">
    <property type="entry name" value="BCTRLSENSOR"/>
</dbReference>
<keyword evidence="3" id="KW-0597">Phosphoprotein</keyword>
<evidence type="ECO:0000256" key="6">
    <source>
        <dbReference type="ARBA" id="ARBA00022777"/>
    </source>
</evidence>
<evidence type="ECO:0000256" key="5">
    <source>
        <dbReference type="ARBA" id="ARBA00022741"/>
    </source>
</evidence>
<dbReference type="InterPro" id="IPR005467">
    <property type="entry name" value="His_kinase_dom"/>
</dbReference>
<dbReference type="OrthoDB" id="9789238at2"/>
<sequence>MTGPARSAADWALGAAEQAAIPIIVFTAEPRLAWANQPAQEWFGLSLRTLQRADLRLAFPGSGRLLDCVAQAAADRRTVVALGEGLGANGVSDLHACWSEELEMVTLSILPHCETGPRASQAAALGFGRMLAHELKNPLASVRGAAQLIERETDLDATAELARIIIQDVDRITRLADHWSGVGDIQLGALSLVNPNRLALTAIESLVRANPAAAGMIEERFDPSLPDAWGDADLLHQTVVNLLQNALDAVAGLNEPKITITTRFDTGPRSRNGDVAAPLLLSVTDNGAGILASLGSGIFTPFVTTKPAGEGLGLAFSARITALHDGQLDYDSAPGRTVFNLRLPISRGELT</sequence>
<dbReference type="SUPFAM" id="SSF47384">
    <property type="entry name" value="Homodimeric domain of signal transducing histidine kinase"/>
    <property type="match status" value="1"/>
</dbReference>
<dbReference type="InterPro" id="IPR003661">
    <property type="entry name" value="HisK_dim/P_dom"/>
</dbReference>
<dbReference type="PANTHER" id="PTHR43065:SF10">
    <property type="entry name" value="PEROXIDE STRESS-ACTIVATED HISTIDINE KINASE MAK3"/>
    <property type="match status" value="1"/>
</dbReference>
<evidence type="ECO:0000256" key="8">
    <source>
        <dbReference type="ARBA" id="ARBA00023012"/>
    </source>
</evidence>
<organism evidence="10 11">
    <name type="scientific">Maricaulis salignorans</name>
    <dbReference type="NCBI Taxonomy" id="144026"/>
    <lineage>
        <taxon>Bacteria</taxon>
        <taxon>Pseudomonadati</taxon>
        <taxon>Pseudomonadota</taxon>
        <taxon>Alphaproteobacteria</taxon>
        <taxon>Maricaulales</taxon>
        <taxon>Maricaulaceae</taxon>
        <taxon>Maricaulis</taxon>
    </lineage>
</organism>
<reference evidence="10 11" key="1">
    <citation type="submission" date="2016-10" db="EMBL/GenBank/DDBJ databases">
        <authorList>
            <person name="de Groot N.N."/>
        </authorList>
    </citation>
    <scope>NUCLEOTIDE SEQUENCE [LARGE SCALE GENOMIC DNA]</scope>
    <source>
        <strain evidence="10 11">DSM 16077</strain>
    </source>
</reference>
<dbReference type="Pfam" id="PF02518">
    <property type="entry name" value="HATPase_c"/>
    <property type="match status" value="1"/>
</dbReference>
<dbReference type="SUPFAM" id="SSF55874">
    <property type="entry name" value="ATPase domain of HSP90 chaperone/DNA topoisomerase II/histidine kinase"/>
    <property type="match status" value="1"/>
</dbReference>
<dbReference type="GO" id="GO:0005524">
    <property type="term" value="F:ATP binding"/>
    <property type="evidence" value="ECO:0007669"/>
    <property type="project" value="UniProtKB-KW"/>
</dbReference>
<keyword evidence="5" id="KW-0547">Nucleotide-binding</keyword>
<dbReference type="Proteomes" id="UP000199759">
    <property type="component" value="Unassembled WGS sequence"/>
</dbReference>
<dbReference type="Gene3D" id="3.30.565.10">
    <property type="entry name" value="Histidine kinase-like ATPase, C-terminal domain"/>
    <property type="match status" value="1"/>
</dbReference>
<dbReference type="InterPro" id="IPR036097">
    <property type="entry name" value="HisK_dim/P_sf"/>
</dbReference>
<evidence type="ECO:0000256" key="4">
    <source>
        <dbReference type="ARBA" id="ARBA00022679"/>
    </source>
</evidence>